<dbReference type="RefSeq" id="WP_008735448.1">
    <property type="nucleotide sequence ID" value="NZ_CP004387.1"/>
</dbReference>
<keyword evidence="1" id="KW-1133">Transmembrane helix</keyword>
<dbReference type="AlphaFoldDB" id="A0A0B4XMN3"/>
<feature type="transmembrane region" description="Helical" evidence="1">
    <location>
        <begin position="6"/>
        <end position="26"/>
    </location>
</feature>
<keyword evidence="3" id="KW-1185">Reference proteome</keyword>
<feature type="transmembrane region" description="Helical" evidence="1">
    <location>
        <begin position="38"/>
        <end position="58"/>
    </location>
</feature>
<dbReference type="OrthoDB" id="9156649at2"/>
<proteinExistence type="predicted"/>
<dbReference type="KEGG" id="apac:S7S_09795"/>
<dbReference type="STRING" id="391936.S7S_09795"/>
<evidence type="ECO:0000313" key="3">
    <source>
        <dbReference type="Proteomes" id="UP000006764"/>
    </source>
</evidence>
<keyword evidence="1" id="KW-0812">Transmembrane</keyword>
<organism evidence="2 3">
    <name type="scientific">Isoalcanivorax pacificus W11-5</name>
    <dbReference type="NCBI Taxonomy" id="391936"/>
    <lineage>
        <taxon>Bacteria</taxon>
        <taxon>Pseudomonadati</taxon>
        <taxon>Pseudomonadota</taxon>
        <taxon>Gammaproteobacteria</taxon>
        <taxon>Oceanospirillales</taxon>
        <taxon>Alcanivoracaceae</taxon>
        <taxon>Isoalcanivorax</taxon>
    </lineage>
</organism>
<name>A0A0B4XMN3_9GAMM</name>
<sequence length="210" mass="22930">MNFSGVPIVLIGLSLVLVGLGAWVLLRQQWLLQWLKGSAGLLLVGLAVYSALYAMNLYSYSELKPETPVATVSFRELGPQNFVATVALPDGQSHDYALRGDLWQLDVRVVSWKGLFALFGARPGYQLDSIQGRYLALEHERSRERTRHSIHRAPVVFDIHDGEGGLLLNTSVMGVAYLPMADGAIFQVVPSAGQLEGRPLNGVAEAAMLE</sequence>
<reference evidence="2 3" key="1">
    <citation type="journal article" date="2012" name="J. Bacteriol.">
        <title>Genome sequence of an alkane-degrading bacterium, Alcanivorax pacificus type strain W11-5, isolated from deep sea sediment.</title>
        <authorList>
            <person name="Lai Q."/>
            <person name="Shao Z."/>
        </authorList>
    </citation>
    <scope>NUCLEOTIDE SEQUENCE [LARGE SCALE GENOMIC DNA]</scope>
    <source>
        <strain evidence="2 3">W11-5</strain>
    </source>
</reference>
<evidence type="ECO:0000256" key="1">
    <source>
        <dbReference type="SAM" id="Phobius"/>
    </source>
</evidence>
<evidence type="ECO:0008006" key="4">
    <source>
        <dbReference type="Google" id="ProtNLM"/>
    </source>
</evidence>
<dbReference type="EMBL" id="CP004387">
    <property type="protein sequence ID" value="AJD48371.1"/>
    <property type="molecule type" value="Genomic_DNA"/>
</dbReference>
<protein>
    <recommendedName>
        <fullName evidence="4">Cation/multidrug efflux pump</fullName>
    </recommendedName>
</protein>
<dbReference type="HOGENOM" id="CLU_105808_0_0_6"/>
<gene>
    <name evidence="2" type="ORF">S7S_09795</name>
</gene>
<keyword evidence="1" id="KW-0472">Membrane</keyword>
<accession>A0A0B4XMN3</accession>
<evidence type="ECO:0000313" key="2">
    <source>
        <dbReference type="EMBL" id="AJD48371.1"/>
    </source>
</evidence>
<dbReference type="Proteomes" id="UP000006764">
    <property type="component" value="Chromosome"/>
</dbReference>